<keyword evidence="10" id="KW-1185">Reference proteome</keyword>
<name>A0A2N3HP67_9FLAO</name>
<dbReference type="SUPFAM" id="SSF51445">
    <property type="entry name" value="(Trans)glycosidases"/>
    <property type="match status" value="1"/>
</dbReference>
<evidence type="ECO:0000256" key="4">
    <source>
        <dbReference type="ARBA" id="ARBA00022837"/>
    </source>
</evidence>
<sequence>MNRFFLHIVILAHLSTGVGVAQVIHLKSPNGKIDMALESGAKISWSVNHENTEVIVPSSISLTLDNGLVLGNNAKIISVKKSKVNTSFVTPIYKKQTVIDEYNQLIISFKGDFGLILRAYNDGVAYRFFTTKKRQIIIESEEANFNFSKDHKAFVPYVRDLRENDMYTSAFECNYVEIPLSKFVKDSLAISPLLIDLGNGKKAAIIEAELENYPGMFLTRNEETQQGLKGEFAHYPKEERLGGFNHMNYIVVKRESYIAQTQGSRNFPWRAIIISENDKDLLNNDMVQKLSTPSQITDISWIKPGKVAWDWWNDWNISKVDFKAGINTETYKYYIDFASKNNIEYVVLDEGWSEETNMLKVSPCMDIEELINYGKQKNVGIILWASWYAINQVLDDAFSKYSKMGVKGFKIDFIDRDDQKMVKSIHDIAKKAASYKLFIDYHGVYKPTGIQRTYPNIVNFEGVKGLENVKWTPNEDMPYYATSIPFIRMLAGPMDYTPGAMRNTTRADFRPSNSMPMSQGTRCHQLGMYIIYEAPLQMMADSPTAYMKEQESTTFISQIPTTFDETIALDGKVGEYAALARRKDDRWFVGGLTNWSAREISIDLSFLSEGTYSAEIFKDGINANKDATDYKREIVNITSNDKLIVNMANGGGFAIIISPEKQL</sequence>
<dbReference type="InterPro" id="IPR014718">
    <property type="entry name" value="GH-type_carb-bd"/>
</dbReference>
<feature type="domain" description="Glycosyl-hydrolase 97 N-terminal" evidence="7">
    <location>
        <begin position="26"/>
        <end position="293"/>
    </location>
</feature>
<evidence type="ECO:0000259" key="7">
    <source>
        <dbReference type="Pfam" id="PF14508"/>
    </source>
</evidence>
<reference evidence="9 10" key="1">
    <citation type="submission" date="2017-12" db="EMBL/GenBank/DDBJ databases">
        <title>Confluentibacter flavum sp. nov., isolated from the saline lake.</title>
        <authorList>
            <person name="Yu L."/>
        </authorList>
    </citation>
    <scope>NUCLEOTIDE SEQUENCE [LARGE SCALE GENOMIC DNA]</scope>
    <source>
        <strain evidence="9 10">3B</strain>
    </source>
</reference>
<evidence type="ECO:0000259" key="6">
    <source>
        <dbReference type="Pfam" id="PF10566"/>
    </source>
</evidence>
<dbReference type="GO" id="GO:0030246">
    <property type="term" value="F:carbohydrate binding"/>
    <property type="evidence" value="ECO:0007669"/>
    <property type="project" value="InterPro"/>
</dbReference>
<dbReference type="OrthoDB" id="57532at2"/>
<dbReference type="InterPro" id="IPR052720">
    <property type="entry name" value="Glycosyl_hydrolase_97"/>
</dbReference>
<evidence type="ECO:0000256" key="3">
    <source>
        <dbReference type="ARBA" id="ARBA00022801"/>
    </source>
</evidence>
<dbReference type="Pfam" id="PF14508">
    <property type="entry name" value="GH97_N"/>
    <property type="match status" value="1"/>
</dbReference>
<dbReference type="RefSeq" id="WP_106658334.1">
    <property type="nucleotide sequence ID" value="NZ_PJEO01000011.1"/>
</dbReference>
<dbReference type="AlphaFoldDB" id="A0A2N3HP67"/>
<proteinExistence type="predicted"/>
<keyword evidence="3" id="KW-0378">Hydrolase</keyword>
<dbReference type="Proteomes" id="UP000233435">
    <property type="component" value="Unassembled WGS sequence"/>
</dbReference>
<dbReference type="InterPro" id="IPR029486">
    <property type="entry name" value="GH97_N"/>
</dbReference>
<evidence type="ECO:0000313" key="9">
    <source>
        <dbReference type="EMBL" id="PKQ46654.1"/>
    </source>
</evidence>
<comment type="cofactor">
    <cofactor evidence="1">
        <name>Ca(2+)</name>
        <dbReference type="ChEBI" id="CHEBI:29108"/>
    </cofactor>
</comment>
<evidence type="ECO:0000256" key="1">
    <source>
        <dbReference type="ARBA" id="ARBA00001913"/>
    </source>
</evidence>
<organism evidence="9 10">
    <name type="scientific">Confluentibacter flavum</name>
    <dbReference type="NCBI Taxonomy" id="1909700"/>
    <lineage>
        <taxon>Bacteria</taxon>
        <taxon>Pseudomonadati</taxon>
        <taxon>Bacteroidota</taxon>
        <taxon>Flavobacteriia</taxon>
        <taxon>Flavobacteriales</taxon>
        <taxon>Flavobacteriaceae</taxon>
        <taxon>Confluentibacter</taxon>
    </lineage>
</organism>
<dbReference type="Pfam" id="PF14509">
    <property type="entry name" value="GH97_C"/>
    <property type="match status" value="1"/>
</dbReference>
<keyword evidence="4" id="KW-0106">Calcium</keyword>
<dbReference type="InterPro" id="IPR013785">
    <property type="entry name" value="Aldolase_TIM"/>
</dbReference>
<dbReference type="InterPro" id="IPR017853">
    <property type="entry name" value="GH"/>
</dbReference>
<dbReference type="PANTHER" id="PTHR35803:SF2">
    <property type="entry name" value="RETAINING ALPHA-GALACTOSIDASE"/>
    <property type="match status" value="1"/>
</dbReference>
<feature type="domain" description="Glycosyl-hydrolase 97 C-terminal oligomerisation" evidence="8">
    <location>
        <begin position="562"/>
        <end position="657"/>
    </location>
</feature>
<comment type="subunit">
    <text evidence="2">Monomer.</text>
</comment>
<dbReference type="PANTHER" id="PTHR35803">
    <property type="entry name" value="GLUCAN 1,4-ALPHA-GLUCOSIDASE SUSB-RELATED"/>
    <property type="match status" value="1"/>
</dbReference>
<dbReference type="InterPro" id="IPR013780">
    <property type="entry name" value="Glyco_hydro_b"/>
</dbReference>
<feature type="domain" description="Glycosyl-hydrolase 97 catalytic" evidence="6">
    <location>
        <begin position="311"/>
        <end position="463"/>
    </location>
</feature>
<protein>
    <submittedName>
        <fullName evidence="9">Retaining alpha-galactosidase</fullName>
    </submittedName>
</protein>
<dbReference type="Pfam" id="PF10566">
    <property type="entry name" value="Glyco_hydro_97"/>
    <property type="match status" value="1"/>
</dbReference>
<dbReference type="InterPro" id="IPR019563">
    <property type="entry name" value="GH97_catalytic"/>
</dbReference>
<evidence type="ECO:0000256" key="5">
    <source>
        <dbReference type="ARBA" id="ARBA00023295"/>
    </source>
</evidence>
<dbReference type="GO" id="GO:0016798">
    <property type="term" value="F:hydrolase activity, acting on glycosyl bonds"/>
    <property type="evidence" value="ECO:0007669"/>
    <property type="project" value="UniProtKB-KW"/>
</dbReference>
<evidence type="ECO:0000256" key="2">
    <source>
        <dbReference type="ARBA" id="ARBA00011245"/>
    </source>
</evidence>
<dbReference type="EMBL" id="PJEO01000011">
    <property type="protein sequence ID" value="PKQ46654.1"/>
    <property type="molecule type" value="Genomic_DNA"/>
</dbReference>
<keyword evidence="5" id="KW-0326">Glycosidase</keyword>
<dbReference type="Gene3D" id="3.20.20.70">
    <property type="entry name" value="Aldolase class I"/>
    <property type="match status" value="1"/>
</dbReference>
<evidence type="ECO:0000259" key="8">
    <source>
        <dbReference type="Pfam" id="PF14509"/>
    </source>
</evidence>
<gene>
    <name evidence="9" type="ORF">CSW08_02460</name>
</gene>
<dbReference type="Gene3D" id="2.60.40.1180">
    <property type="entry name" value="Golgi alpha-mannosidase II"/>
    <property type="match status" value="1"/>
</dbReference>
<comment type="caution">
    <text evidence="9">The sequence shown here is derived from an EMBL/GenBank/DDBJ whole genome shotgun (WGS) entry which is preliminary data.</text>
</comment>
<evidence type="ECO:0000313" key="10">
    <source>
        <dbReference type="Proteomes" id="UP000233435"/>
    </source>
</evidence>
<dbReference type="InterPro" id="IPR029483">
    <property type="entry name" value="GH97_C"/>
</dbReference>
<accession>A0A2N3HP67</accession>
<dbReference type="Gene3D" id="2.70.98.10">
    <property type="match status" value="1"/>
</dbReference>